<reference evidence="1 2" key="1">
    <citation type="submission" date="2021-11" db="EMBL/GenBank/DDBJ databases">
        <authorList>
            <person name="Islam A."/>
            <person name="Islam S."/>
            <person name="Flora M.S."/>
            <person name="Rahman M."/>
            <person name="Ziaur R.M."/>
            <person name="Epstein J.H."/>
            <person name="Hassan M."/>
            <person name="Klassen M."/>
            <person name="Woodard K."/>
            <person name="Webb A."/>
            <person name="Webby R.J."/>
            <person name="El Zowalaty M.E."/>
        </authorList>
    </citation>
    <scope>NUCLEOTIDE SEQUENCE [LARGE SCALE GENOMIC DNA]</scope>
    <source>
        <strain evidence="1">Pbs1</strain>
    </source>
</reference>
<gene>
    <name evidence="1" type="ORF">PBS001_LOCUS7272</name>
</gene>
<dbReference type="PANTHER" id="PTHR34204">
    <property type="entry name" value="RNA-BINDING ASCH DOMAIN PROTEIN"/>
    <property type="match status" value="1"/>
</dbReference>
<evidence type="ECO:0000313" key="1">
    <source>
        <dbReference type="EMBL" id="CAH0520807.1"/>
    </source>
</evidence>
<proteinExistence type="predicted"/>
<keyword evidence="2" id="KW-1185">Reference proteome</keyword>
<comment type="caution">
    <text evidence="1">The sequence shown here is derived from an EMBL/GenBank/DDBJ whole genome shotgun (WGS) entry which is preliminary data.</text>
</comment>
<evidence type="ECO:0000313" key="2">
    <source>
        <dbReference type="Proteomes" id="UP001158986"/>
    </source>
</evidence>
<dbReference type="PANTHER" id="PTHR34204:SF2">
    <property type="entry name" value="RNA-BINDING ASCH DOMAIN PROTEIN"/>
    <property type="match status" value="1"/>
</dbReference>
<dbReference type="EMBL" id="CAKLCB010000371">
    <property type="protein sequence ID" value="CAH0520807.1"/>
    <property type="molecule type" value="Genomic_DNA"/>
</dbReference>
<accession>A0ABN8D6J8</accession>
<name>A0ABN8D6J8_9STRA</name>
<dbReference type="Proteomes" id="UP001158986">
    <property type="component" value="Unassembled WGS sequence"/>
</dbReference>
<protein>
    <submittedName>
        <fullName evidence="1">Uncharacterized protein</fullName>
    </submittedName>
</protein>
<sequence length="117" mass="13001">MSLVDEIGGSRGILTLLGFQQTIGSRNLAPLTLRQCLAAFKKRHTPGEQLTVGASFQQTLCTNECDVEDIHILSHAHATMEIRNALGYGARWDAETKAFRGFLEPPMTNGHKIKWKH</sequence>
<organism evidence="1 2">
    <name type="scientific">Peronospora belbahrii</name>
    <dbReference type="NCBI Taxonomy" id="622444"/>
    <lineage>
        <taxon>Eukaryota</taxon>
        <taxon>Sar</taxon>
        <taxon>Stramenopiles</taxon>
        <taxon>Oomycota</taxon>
        <taxon>Peronosporomycetes</taxon>
        <taxon>Peronosporales</taxon>
        <taxon>Peronosporaceae</taxon>
        <taxon>Peronospora</taxon>
    </lineage>
</organism>